<organism evidence="3">
    <name type="scientific">uncultured bacterium UPO35</name>
    <dbReference type="NCBI Taxonomy" id="1776962"/>
    <lineage>
        <taxon>Bacteria</taxon>
        <taxon>environmental samples</taxon>
    </lineage>
</organism>
<sequence length="1142" mass="120320">MSATAMRQRQRGFVLIALVALLVMGALGFLVYNLSPEFIQAYRQRQTEAALNEAREALLGYALRYRDDQAAKDADATGDDDRAMYGYLPLPDLGSSRNNNAGCTGEGCDANTFTGISFDANGIGPSVVGRFPWKTLGTSPLRDGHGECLWLIVSALHGRIQRSSPPPLPPPMNWDTLGQFDVVIANGATALQTTLASAHERPIAIIYSPGPTLPGQDRGTSVTDTVTACGGNYDARNYLDPYTATALGGVSHYLASTNHASGTTGDSDLSNDPDAPNAFSLQGIVQRQSDGKLWPGSCPANAACDIVANDQGLALTADTLFGTLRRSAYFRTDLNSLLDRIVGCLRDSIAAGGGPASPYAPIVDDPCYSATDVQPLGYYPNYKEMLFLAAPSGGGINANGDATCAGALLFASQRDSQTLRCPVATPAAAQQRSSLATRGDACNYLEEINLASYQAAGIDFSGPELFAPVSAEQTAFRDIVRCIPNSPSFVAPTTVVPGLAGPLASYSPATRTLTLGQEDCNPLDPTEPCVASAQASVLSSCAWVPETHPLGAGLRGYFSFRINDAGGVRGRPVVGFTFAIVDGDNNDLNACGAAAQHIGYSGNNTLTPFIAPPKIGFEIDPRREGGFNPASSNTLTNGRNDPSTSGSAYRGGHVAIVYWGGETSIDTGLTPPCTAPRIDVGGRCYLPQEEDDNVHAQPASARSGFPPPPANPAAPIPPLAVPPDTPAGVYKLDPNRSQVPVNQDLHVRVELNRAPAAYTLPMVRAASTGNLDLAAPGASIDGIRLFSGDRVLVKDQSVARDNGVYVWRGPLIAMTRATDADTAVELAGLLIEVQQGTQARSIWRQKETNSTLGADPLRWANSRVKTATRTDIDLTTPGVSIDGIRMTAGDRVLVKAQSIAADNGIYIWHSSASPMTPASDADTADEWTGLIVQAQQGDDATAWWRFDGSAWARLAVKVASQSNLDLAAPGDSIDGVALTAGDRVLVKAQGSAAQNGLYVWHGAASPLTRASDADTATELAGLLTHVQAGTDTGRAFRQSSLASGGTLDVGAVQWTALDPSPKFLLEIWILPDSLTDANRIAAMKNTTRPMSLLSPGFTPHLRDAPLIGYPFRNARIGFTLGQRRAPNDQTFSISNITTSWLP</sequence>
<proteinExistence type="predicted"/>
<feature type="region of interest" description="Disordered" evidence="1">
    <location>
        <begin position="620"/>
        <end position="647"/>
    </location>
</feature>
<name>A0A126SXG8_9BACT</name>
<keyword evidence="2" id="KW-0812">Transmembrane</keyword>
<evidence type="ECO:0000256" key="2">
    <source>
        <dbReference type="SAM" id="Phobius"/>
    </source>
</evidence>
<feature type="compositionally biased region" description="Polar residues" evidence="1">
    <location>
        <begin position="629"/>
        <end position="647"/>
    </location>
</feature>
<accession>A0A126SXG8</accession>
<feature type="transmembrane region" description="Helical" evidence="2">
    <location>
        <begin position="12"/>
        <end position="34"/>
    </location>
</feature>
<dbReference type="EMBL" id="KU144965">
    <property type="protein sequence ID" value="AMK59000.1"/>
    <property type="molecule type" value="Genomic_DNA"/>
</dbReference>
<dbReference type="AlphaFoldDB" id="A0A126SXG8"/>
<keyword evidence="2" id="KW-1133">Transmembrane helix</keyword>
<keyword evidence="2" id="KW-0472">Membrane</keyword>
<feature type="compositionally biased region" description="Pro residues" evidence="1">
    <location>
        <begin position="705"/>
        <end position="725"/>
    </location>
</feature>
<reference evidence="3" key="1">
    <citation type="journal article" date="2016" name="Appl. Environ. Microbiol.">
        <title>Functional Metagenomics of a Biostimulated Petroleum-Contaminated Soil Reveals an Extraordinary Diversity of Extradiol Dioxygenases.</title>
        <authorList>
            <person name="Terron-Gonzalez L."/>
            <person name="Martin-Cabello G."/>
            <person name="Ferrer M."/>
            <person name="Santero E."/>
        </authorList>
    </citation>
    <scope>NUCLEOTIDE SEQUENCE</scope>
</reference>
<protein>
    <submittedName>
        <fullName evidence="3">Uncharacterized protein</fullName>
    </submittedName>
</protein>
<evidence type="ECO:0000313" key="3">
    <source>
        <dbReference type="EMBL" id="AMK59000.1"/>
    </source>
</evidence>
<evidence type="ECO:0000256" key="1">
    <source>
        <dbReference type="SAM" id="MobiDB-lite"/>
    </source>
</evidence>
<feature type="region of interest" description="Disordered" evidence="1">
    <location>
        <begin position="691"/>
        <end position="728"/>
    </location>
</feature>